<evidence type="ECO:0000256" key="2">
    <source>
        <dbReference type="SAM" id="SignalP"/>
    </source>
</evidence>
<evidence type="ECO:0000313" key="5">
    <source>
        <dbReference type="Proteomes" id="UP000266234"/>
    </source>
</evidence>
<keyword evidence="5" id="KW-1185">Reference proteome</keyword>
<reference evidence="4 5" key="1">
    <citation type="journal article" date="2018" name="PLoS Pathog.">
        <title>Evolution of structural diversity of trichothecenes, a family of toxins produced by plant pathogenic and entomopathogenic fungi.</title>
        <authorList>
            <person name="Proctor R.H."/>
            <person name="McCormick S.P."/>
            <person name="Kim H.S."/>
            <person name="Cardoza R.E."/>
            <person name="Stanley A.M."/>
            <person name="Lindo L."/>
            <person name="Kelly A."/>
            <person name="Brown D.W."/>
            <person name="Lee T."/>
            <person name="Vaughan M.M."/>
            <person name="Alexander N.J."/>
            <person name="Busman M."/>
            <person name="Gutierrez S."/>
        </authorList>
    </citation>
    <scope>NUCLEOTIDE SEQUENCE [LARGE SCALE GENOMIC DNA]</scope>
    <source>
        <strain evidence="4 5">NRRL 20695</strain>
    </source>
</reference>
<feature type="region of interest" description="Disordered" evidence="1">
    <location>
        <begin position="158"/>
        <end position="192"/>
    </location>
</feature>
<name>A0A395SJJ1_9HYPO</name>
<feature type="domain" description="Apple" evidence="3">
    <location>
        <begin position="363"/>
        <end position="445"/>
    </location>
</feature>
<feature type="region of interest" description="Disordered" evidence="1">
    <location>
        <begin position="94"/>
        <end position="117"/>
    </location>
</feature>
<feature type="signal peptide" evidence="2">
    <location>
        <begin position="1"/>
        <end position="18"/>
    </location>
</feature>
<accession>A0A395SJJ1</accession>
<evidence type="ECO:0000256" key="1">
    <source>
        <dbReference type="SAM" id="MobiDB-lite"/>
    </source>
</evidence>
<dbReference type="Proteomes" id="UP000266234">
    <property type="component" value="Unassembled WGS sequence"/>
</dbReference>
<gene>
    <name evidence="4" type="ORF">FLONG3_6608</name>
</gene>
<comment type="caution">
    <text evidence="4">The sequence shown here is derived from an EMBL/GenBank/DDBJ whole genome shotgun (WGS) entry which is preliminary data.</text>
</comment>
<evidence type="ECO:0000313" key="4">
    <source>
        <dbReference type="EMBL" id="RGP72600.1"/>
    </source>
</evidence>
<dbReference type="InterPro" id="IPR003609">
    <property type="entry name" value="Pan_app"/>
</dbReference>
<dbReference type="AlphaFoldDB" id="A0A395SJJ1"/>
<dbReference type="OrthoDB" id="5101619at2759"/>
<protein>
    <recommendedName>
        <fullName evidence="3">Apple domain-containing protein</fullName>
    </recommendedName>
</protein>
<feature type="chain" id="PRO_5017197161" description="Apple domain-containing protein" evidence="2">
    <location>
        <begin position="19"/>
        <end position="454"/>
    </location>
</feature>
<organism evidence="4 5">
    <name type="scientific">Fusarium longipes</name>
    <dbReference type="NCBI Taxonomy" id="694270"/>
    <lineage>
        <taxon>Eukaryota</taxon>
        <taxon>Fungi</taxon>
        <taxon>Dikarya</taxon>
        <taxon>Ascomycota</taxon>
        <taxon>Pezizomycotina</taxon>
        <taxon>Sordariomycetes</taxon>
        <taxon>Hypocreomycetidae</taxon>
        <taxon>Hypocreales</taxon>
        <taxon>Nectriaceae</taxon>
        <taxon>Fusarium</taxon>
    </lineage>
</organism>
<evidence type="ECO:0000259" key="3">
    <source>
        <dbReference type="PROSITE" id="PS50948"/>
    </source>
</evidence>
<feature type="compositionally biased region" description="Low complexity" evidence="1">
    <location>
        <begin position="158"/>
        <end position="185"/>
    </location>
</feature>
<proteinExistence type="predicted"/>
<dbReference type="PROSITE" id="PS50948">
    <property type="entry name" value="PAN"/>
    <property type="match status" value="1"/>
</dbReference>
<sequence>MATKLILLALVASFGVNGSPCKPHSFPSISSAITSDGAFATTTDELNTGSESVTRSSEYDFISTSLAYSLSTDETTSEIISTFSKISSDLTEASATTETGTQTSYGNTPTVTSDSTSTQNIEISATKVDSDASTSVVVSTLFTATDSTAERFTTTESEVVTSWSSEPASSSTFPSTTTTAAQQTPIGFYNGGFEDDPSPDGLPWVIGRGVTVPNDPQNARSGDRYALITYPMTGSGRPLYPLRQTVTGLDSTKKYLWTFHWAFADFGTLSNTRCTFYTYWGVLLEYSSFSAAGMPTNEYFERQYVVNRPSTFDSVDMLFHWQCSVANPSSPWDGVQLRVDDVSLVEYDPPCTVLDSPPSDLVCGETGSFAASANSYLIGSEIPLGPFETCAQMCAENSECKTFTATGGTLPLIGRNARCKLYSRSPEEIGFSRTTGGQSVYQPGCFECRPLQQA</sequence>
<dbReference type="EMBL" id="PXOG01000147">
    <property type="protein sequence ID" value="RGP72600.1"/>
    <property type="molecule type" value="Genomic_DNA"/>
</dbReference>
<keyword evidence="2" id="KW-0732">Signal</keyword>